<dbReference type="PROSITE" id="PS50089">
    <property type="entry name" value="ZF_RING_2"/>
    <property type="match status" value="1"/>
</dbReference>
<dbReference type="GO" id="GO:0008270">
    <property type="term" value="F:zinc ion binding"/>
    <property type="evidence" value="ECO:0007669"/>
    <property type="project" value="UniProtKB-KW"/>
</dbReference>
<dbReference type="SUPFAM" id="SSF101898">
    <property type="entry name" value="NHL repeat"/>
    <property type="match status" value="1"/>
</dbReference>
<protein>
    <recommendedName>
        <fullName evidence="6">RING-type domain-containing protein</fullName>
    </recommendedName>
</protein>
<dbReference type="Pfam" id="PF13445">
    <property type="entry name" value="zf-RING_UBOX"/>
    <property type="match status" value="1"/>
</dbReference>
<dbReference type="InterPro" id="IPR027370">
    <property type="entry name" value="Znf-RING_euk"/>
</dbReference>
<feature type="compositionally biased region" description="Polar residues" evidence="5">
    <location>
        <begin position="294"/>
        <end position="308"/>
    </location>
</feature>
<dbReference type="Proteomes" id="UP000828390">
    <property type="component" value="Unassembled WGS sequence"/>
</dbReference>
<evidence type="ECO:0000256" key="1">
    <source>
        <dbReference type="ARBA" id="ARBA00022723"/>
    </source>
</evidence>
<dbReference type="SUPFAM" id="SSF57850">
    <property type="entry name" value="RING/U-box"/>
    <property type="match status" value="1"/>
</dbReference>
<name>A0A9D4LQS3_DREPO</name>
<reference evidence="7" key="1">
    <citation type="journal article" date="2019" name="bioRxiv">
        <title>The Genome of the Zebra Mussel, Dreissena polymorpha: A Resource for Invasive Species Research.</title>
        <authorList>
            <person name="McCartney M.A."/>
            <person name="Auch B."/>
            <person name="Kono T."/>
            <person name="Mallez S."/>
            <person name="Zhang Y."/>
            <person name="Obille A."/>
            <person name="Becker A."/>
            <person name="Abrahante J.E."/>
            <person name="Garbe J."/>
            <person name="Badalamenti J.P."/>
            <person name="Herman A."/>
            <person name="Mangelson H."/>
            <person name="Liachko I."/>
            <person name="Sullivan S."/>
            <person name="Sone E.D."/>
            <person name="Koren S."/>
            <person name="Silverstein K.A.T."/>
            <person name="Beckman K.B."/>
            <person name="Gohl D.M."/>
        </authorList>
    </citation>
    <scope>NUCLEOTIDE SEQUENCE</scope>
    <source>
        <strain evidence="7">Duluth1</strain>
        <tissue evidence="7">Whole animal</tissue>
    </source>
</reference>
<evidence type="ECO:0000256" key="3">
    <source>
        <dbReference type="ARBA" id="ARBA00022833"/>
    </source>
</evidence>
<organism evidence="7 8">
    <name type="scientific">Dreissena polymorpha</name>
    <name type="common">Zebra mussel</name>
    <name type="synonym">Mytilus polymorpha</name>
    <dbReference type="NCBI Taxonomy" id="45954"/>
    <lineage>
        <taxon>Eukaryota</taxon>
        <taxon>Metazoa</taxon>
        <taxon>Spiralia</taxon>
        <taxon>Lophotrochozoa</taxon>
        <taxon>Mollusca</taxon>
        <taxon>Bivalvia</taxon>
        <taxon>Autobranchia</taxon>
        <taxon>Heteroconchia</taxon>
        <taxon>Euheterodonta</taxon>
        <taxon>Imparidentia</taxon>
        <taxon>Neoheterodontei</taxon>
        <taxon>Myida</taxon>
        <taxon>Dreissenoidea</taxon>
        <taxon>Dreissenidae</taxon>
        <taxon>Dreissena</taxon>
    </lineage>
</organism>
<comment type="caution">
    <text evidence="7">The sequence shown here is derived from an EMBL/GenBank/DDBJ whole genome shotgun (WGS) entry which is preliminary data.</text>
</comment>
<sequence length="628" mass="70971">MNSTCVAISVIVKHLKCPVCMEILAYPRTLPCMHSFCQQCLHEFIINKCPKGIERGFECPVCRMYFRPYVQGIPPHLWAESFPLNFCLQGIIGEIAIKPDNIETPRVDTKACQSDFCHYKERTVKVPYDHYEHKCDPCCVMINRKCFSSEYTGTNGVLKSISEMAIDTACNEKGLFTPDREIAFTYVVNQHDAYLTNFQKQRMLCCQTNLESDLKCENALLRHDCMATRYEEHEKSNEAVNNVFCTEHAFIKRIEPFQKEPFQKKSLTRLCNSSVLGNHSQNLIDSPIGTLSGVTETQKTSRPLSPSFHNGEAHPLQSARARHALVTSFGSLNDILEENEEELEPNFVGKLVKSQIDLKDEFYIRSQADQKICCVTGITFMHDGSVLLADESNCNIKLFSSDVAFLCYLDMLSEPRDVAAMEQHMAAVTCPKIKSVCLVLVQGGALSVLRTLEFDKCCYGVAYYDHALFLAMGNEVRIINADGKIENKINRTNFKRKRFSFRLRKSLFQSAKFISIKADHSNPVIYVSDQEKSCVMTLDRKGAMLSRMRFGDQGSPMSLCVSAPGRLYVCQAPNKLISATIGEHGNVTETLLELENILCVQSSAAADRMWVSRMANNFVKVFSLKKCR</sequence>
<dbReference type="Gene3D" id="2.120.10.30">
    <property type="entry name" value="TolB, C-terminal domain"/>
    <property type="match status" value="1"/>
</dbReference>
<keyword evidence="8" id="KW-1185">Reference proteome</keyword>
<feature type="region of interest" description="Disordered" evidence="5">
    <location>
        <begin position="294"/>
        <end position="313"/>
    </location>
</feature>
<dbReference type="PROSITE" id="PS00518">
    <property type="entry name" value="ZF_RING_1"/>
    <property type="match status" value="1"/>
</dbReference>
<keyword evidence="1" id="KW-0479">Metal-binding</keyword>
<proteinExistence type="predicted"/>
<dbReference type="InterPro" id="IPR017907">
    <property type="entry name" value="Znf_RING_CS"/>
</dbReference>
<keyword evidence="3" id="KW-0862">Zinc</keyword>
<dbReference type="Gene3D" id="3.30.40.10">
    <property type="entry name" value="Zinc/RING finger domain, C3HC4 (zinc finger)"/>
    <property type="match status" value="1"/>
</dbReference>
<dbReference type="InterPro" id="IPR013083">
    <property type="entry name" value="Znf_RING/FYVE/PHD"/>
</dbReference>
<dbReference type="AlphaFoldDB" id="A0A9D4LQS3"/>
<dbReference type="InterPro" id="IPR001841">
    <property type="entry name" value="Znf_RING"/>
</dbReference>
<evidence type="ECO:0000259" key="6">
    <source>
        <dbReference type="PROSITE" id="PS50089"/>
    </source>
</evidence>
<evidence type="ECO:0000256" key="5">
    <source>
        <dbReference type="SAM" id="MobiDB-lite"/>
    </source>
</evidence>
<evidence type="ECO:0000256" key="2">
    <source>
        <dbReference type="ARBA" id="ARBA00022771"/>
    </source>
</evidence>
<accession>A0A9D4LQS3</accession>
<evidence type="ECO:0000313" key="8">
    <source>
        <dbReference type="Proteomes" id="UP000828390"/>
    </source>
</evidence>
<evidence type="ECO:0000256" key="4">
    <source>
        <dbReference type="PROSITE-ProRule" id="PRU00175"/>
    </source>
</evidence>
<gene>
    <name evidence="7" type="ORF">DPMN_025247</name>
</gene>
<dbReference type="InterPro" id="IPR011042">
    <property type="entry name" value="6-blade_b-propeller_TolB-like"/>
</dbReference>
<dbReference type="SMART" id="SM00184">
    <property type="entry name" value="RING"/>
    <property type="match status" value="1"/>
</dbReference>
<feature type="domain" description="RING-type" evidence="6">
    <location>
        <begin position="17"/>
        <end position="63"/>
    </location>
</feature>
<evidence type="ECO:0000313" key="7">
    <source>
        <dbReference type="EMBL" id="KAH3862281.1"/>
    </source>
</evidence>
<reference evidence="7" key="2">
    <citation type="submission" date="2020-11" db="EMBL/GenBank/DDBJ databases">
        <authorList>
            <person name="McCartney M.A."/>
            <person name="Auch B."/>
            <person name="Kono T."/>
            <person name="Mallez S."/>
            <person name="Becker A."/>
            <person name="Gohl D.M."/>
            <person name="Silverstein K.A.T."/>
            <person name="Koren S."/>
            <person name="Bechman K.B."/>
            <person name="Herman A."/>
            <person name="Abrahante J.E."/>
            <person name="Garbe J."/>
        </authorList>
    </citation>
    <scope>NUCLEOTIDE SEQUENCE</scope>
    <source>
        <strain evidence="7">Duluth1</strain>
        <tissue evidence="7">Whole animal</tissue>
    </source>
</reference>
<dbReference type="EMBL" id="JAIWYP010000002">
    <property type="protein sequence ID" value="KAH3862281.1"/>
    <property type="molecule type" value="Genomic_DNA"/>
</dbReference>
<keyword evidence="2 4" id="KW-0863">Zinc-finger</keyword>